<reference evidence="4 5" key="2">
    <citation type="journal article" date="2010" name="Stand. Genomic Sci.">
        <title>Complete genome sequence of Nakamurella multipartita type strain (Y-104).</title>
        <authorList>
            <person name="Tice H."/>
            <person name="Mayilraj S."/>
            <person name="Sims D."/>
            <person name="Lapidus A."/>
            <person name="Nolan M."/>
            <person name="Lucas S."/>
            <person name="Glavina Del Rio T."/>
            <person name="Copeland A."/>
            <person name="Cheng J.F."/>
            <person name="Meincke L."/>
            <person name="Bruce D."/>
            <person name="Goodwin L."/>
            <person name="Pitluck S."/>
            <person name="Ivanova N."/>
            <person name="Mavromatis K."/>
            <person name="Ovchinnikova G."/>
            <person name="Pati A."/>
            <person name="Chen A."/>
            <person name="Palaniappan K."/>
            <person name="Land M."/>
            <person name="Hauser L."/>
            <person name="Chang Y.J."/>
            <person name="Jeffries C.D."/>
            <person name="Detter J.C."/>
            <person name="Brettin T."/>
            <person name="Rohde M."/>
            <person name="Goker M."/>
            <person name="Bristow J."/>
            <person name="Eisen J.A."/>
            <person name="Markowitz V."/>
            <person name="Hugenholtz P."/>
            <person name="Kyrpides N.C."/>
            <person name="Klenk H.P."/>
            <person name="Chen F."/>
        </authorList>
    </citation>
    <scope>NUCLEOTIDE SEQUENCE [LARGE SCALE GENOMIC DNA]</scope>
    <source>
        <strain evidence="5">ATCC 700099 / DSM 44233 / CIP 104796 / JCM 9543 / NBRC 105858 / Y-104</strain>
    </source>
</reference>
<dbReference type="AlphaFoldDB" id="C8XI97"/>
<dbReference type="CDD" id="cd00130">
    <property type="entry name" value="PAS"/>
    <property type="match status" value="1"/>
</dbReference>
<dbReference type="Pfam" id="PF03861">
    <property type="entry name" value="ANTAR"/>
    <property type="match status" value="1"/>
</dbReference>
<dbReference type="InterPro" id="IPR013655">
    <property type="entry name" value="PAS_fold_3"/>
</dbReference>
<dbReference type="Pfam" id="PF01740">
    <property type="entry name" value="STAS"/>
    <property type="match status" value="1"/>
</dbReference>
<dbReference type="SMART" id="SM01012">
    <property type="entry name" value="ANTAR"/>
    <property type="match status" value="1"/>
</dbReference>
<dbReference type="Proteomes" id="UP000002218">
    <property type="component" value="Chromosome"/>
</dbReference>
<dbReference type="GO" id="GO:0003723">
    <property type="term" value="F:RNA binding"/>
    <property type="evidence" value="ECO:0007669"/>
    <property type="project" value="InterPro"/>
</dbReference>
<name>C8XI97_NAKMY</name>
<feature type="domain" description="PAS" evidence="1">
    <location>
        <begin position="24"/>
        <end position="80"/>
    </location>
</feature>
<dbReference type="InterPro" id="IPR036513">
    <property type="entry name" value="STAS_dom_sf"/>
</dbReference>
<dbReference type="InParanoid" id="C8XI97"/>
<organism evidence="4 5">
    <name type="scientific">Nakamurella multipartita (strain ATCC 700099 / DSM 44233 / CIP 104796 / JCM 9543 / NBRC 105858 / Y-104)</name>
    <name type="common">Microsphaera multipartita</name>
    <dbReference type="NCBI Taxonomy" id="479431"/>
    <lineage>
        <taxon>Bacteria</taxon>
        <taxon>Bacillati</taxon>
        <taxon>Actinomycetota</taxon>
        <taxon>Actinomycetes</taxon>
        <taxon>Nakamurellales</taxon>
        <taxon>Nakamurellaceae</taxon>
        <taxon>Nakamurella</taxon>
    </lineage>
</organism>
<dbReference type="PROSITE" id="PS50112">
    <property type="entry name" value="PAS"/>
    <property type="match status" value="1"/>
</dbReference>
<dbReference type="STRING" id="479431.Namu_2088"/>
<dbReference type="SUPFAM" id="SSF55785">
    <property type="entry name" value="PYP-like sensor domain (PAS domain)"/>
    <property type="match status" value="1"/>
</dbReference>
<evidence type="ECO:0000259" key="3">
    <source>
        <dbReference type="PROSITE" id="PS50921"/>
    </source>
</evidence>
<proteinExistence type="predicted"/>
<dbReference type="OrthoDB" id="3787288at2"/>
<gene>
    <name evidence="4" type="ordered locus">Namu_2088</name>
</gene>
<dbReference type="InterPro" id="IPR000014">
    <property type="entry name" value="PAS"/>
</dbReference>
<dbReference type="Gene3D" id="1.10.10.10">
    <property type="entry name" value="Winged helix-like DNA-binding domain superfamily/Winged helix DNA-binding domain"/>
    <property type="match status" value="1"/>
</dbReference>
<dbReference type="RefSeq" id="WP_015747358.1">
    <property type="nucleotide sequence ID" value="NC_013235.1"/>
</dbReference>
<dbReference type="SMR" id="C8XI97"/>
<dbReference type="PROSITE" id="PS50801">
    <property type="entry name" value="STAS"/>
    <property type="match status" value="1"/>
</dbReference>
<evidence type="ECO:0000313" key="4">
    <source>
        <dbReference type="EMBL" id="ACV78466.1"/>
    </source>
</evidence>
<accession>C8XI97</accession>
<dbReference type="Gene3D" id="3.30.450.20">
    <property type="entry name" value="PAS domain"/>
    <property type="match status" value="1"/>
</dbReference>
<dbReference type="SUPFAM" id="SSF52091">
    <property type="entry name" value="SpoIIaa-like"/>
    <property type="match status" value="1"/>
</dbReference>
<dbReference type="InterPro" id="IPR035965">
    <property type="entry name" value="PAS-like_dom_sf"/>
</dbReference>
<dbReference type="InterPro" id="IPR002645">
    <property type="entry name" value="STAS_dom"/>
</dbReference>
<dbReference type="InterPro" id="IPR036388">
    <property type="entry name" value="WH-like_DNA-bd_sf"/>
</dbReference>
<evidence type="ECO:0000259" key="2">
    <source>
        <dbReference type="PROSITE" id="PS50801"/>
    </source>
</evidence>
<dbReference type="Gene3D" id="3.30.750.24">
    <property type="entry name" value="STAS domain"/>
    <property type="match status" value="1"/>
</dbReference>
<dbReference type="CDD" id="cd07043">
    <property type="entry name" value="STAS_anti-anti-sigma_factors"/>
    <property type="match status" value="1"/>
</dbReference>
<sequence>MVTDPLAGAVAAVSGSSIEQIGRFSYDLAAQSWDWSDEIYLMYGFGPHEIVPTTALMIAHQHPDDRSGSAESVLAALREGAPFASRHRILDSRQVERLIVTVGNAEHDAAGAITGIGGFMIDITGSFQRDLAESTHAAVEAAGVSRAAIDQAKGALMLVYGMDDAAAFDLLKWYSQRSNVKLRDLSETLISAASQGMPLSGDSRRLLDEVFFGLAGGQQSAEGPVAAGDLAATTTIIDGIPVLHVAGDVDLSTGPQFTALLATLVGQAERPTPVVVDLTDLGHLGSVGLAVLTQFHRRCQGKGTPMRVAFGELSSLPSVRSAGLTSFATLDATLDAALAG</sequence>
<feature type="domain" description="STAS" evidence="2">
    <location>
        <begin position="230"/>
        <end position="340"/>
    </location>
</feature>
<dbReference type="Pfam" id="PF08447">
    <property type="entry name" value="PAS_3"/>
    <property type="match status" value="1"/>
</dbReference>
<dbReference type="InterPro" id="IPR005561">
    <property type="entry name" value="ANTAR"/>
</dbReference>
<protein>
    <submittedName>
        <fullName evidence="4">Putative PAS/PAC sensor protein</fullName>
    </submittedName>
</protein>
<dbReference type="EMBL" id="CP001737">
    <property type="protein sequence ID" value="ACV78466.1"/>
    <property type="molecule type" value="Genomic_DNA"/>
</dbReference>
<dbReference type="PROSITE" id="PS50921">
    <property type="entry name" value="ANTAR"/>
    <property type="match status" value="1"/>
</dbReference>
<reference evidence="5" key="1">
    <citation type="submission" date="2009-09" db="EMBL/GenBank/DDBJ databases">
        <title>The complete genome of Nakamurella multipartita DSM 44233.</title>
        <authorList>
            <consortium name="US DOE Joint Genome Institute (JGI-PGF)"/>
            <person name="Lucas S."/>
            <person name="Copeland A."/>
            <person name="Lapidus A."/>
            <person name="Glavina del Rio T."/>
            <person name="Dalin E."/>
            <person name="Tice H."/>
            <person name="Bruce D."/>
            <person name="Goodwin L."/>
            <person name="Pitluck S."/>
            <person name="Kyrpides N."/>
            <person name="Mavromatis K."/>
            <person name="Ivanova N."/>
            <person name="Ovchinnikova G."/>
            <person name="Sims D."/>
            <person name="Meincke L."/>
            <person name="Brettin T."/>
            <person name="Detter J.C."/>
            <person name="Han C."/>
            <person name="Larimer F."/>
            <person name="Land M."/>
            <person name="Hauser L."/>
            <person name="Markowitz V."/>
            <person name="Cheng J.-F."/>
            <person name="Hugenholtz P."/>
            <person name="Woyke T."/>
            <person name="Wu D."/>
            <person name="Klenk H.-P."/>
            <person name="Eisen J.A."/>
        </authorList>
    </citation>
    <scope>NUCLEOTIDE SEQUENCE [LARGE SCALE GENOMIC DNA]</scope>
    <source>
        <strain evidence="5">ATCC 700099 / DSM 44233 / CIP 104796 / JCM 9543 / NBRC 105858 / Y-104</strain>
    </source>
</reference>
<evidence type="ECO:0000259" key="1">
    <source>
        <dbReference type="PROSITE" id="PS50112"/>
    </source>
</evidence>
<dbReference type="HOGENOM" id="CLU_815923_0_0_11"/>
<dbReference type="KEGG" id="nml:Namu_2088"/>
<feature type="domain" description="ANTAR" evidence="3">
    <location>
        <begin position="129"/>
        <end position="190"/>
    </location>
</feature>
<dbReference type="eggNOG" id="COG1366">
    <property type="taxonomic scope" value="Bacteria"/>
</dbReference>
<keyword evidence="5" id="KW-1185">Reference proteome</keyword>
<evidence type="ECO:0000313" key="5">
    <source>
        <dbReference type="Proteomes" id="UP000002218"/>
    </source>
</evidence>